<dbReference type="PIRSF" id="PIRSF000346">
    <property type="entry name" value="Dlt9_acylACP_des"/>
    <property type="match status" value="1"/>
</dbReference>
<proteinExistence type="inferred from homology"/>
<sequence>MKPDILVELEPVVARNLDRHLSIAKEWMPHEYVPWEEGRDFVEQPWHPDQSRLSPEARIALEVNLLTEDNLPSYHREIANRFGRDGAWGTWVGRWTAEEGRHAMCIRDYLLVTRALDPDQLEAERMAVMQAGHHSERLGAVRSLAYVSFQELATRIAHRNTGRFVNDPIADQLLGRVAADENLHMVFYRSLVSAALEIDPSETVRAIIDEITSFAMPGTMIPNFTRKSLVIARSGIYNLRIHHDEVVRPLLKHWRLFDIEGLDAEAEKAREELAVHLELLQVQAERQQDRFHTAAARRRDRKPS</sequence>
<organism evidence="13 14">
    <name type="scientific">Streptomyces harbinensis</name>
    <dbReference type="NCBI Taxonomy" id="1176198"/>
    <lineage>
        <taxon>Bacteria</taxon>
        <taxon>Bacillati</taxon>
        <taxon>Actinomycetota</taxon>
        <taxon>Actinomycetes</taxon>
        <taxon>Kitasatosporales</taxon>
        <taxon>Streptomycetaceae</taxon>
        <taxon>Streptomyces</taxon>
    </lineage>
</organism>
<evidence type="ECO:0000313" key="13">
    <source>
        <dbReference type="EMBL" id="SFS58053.1"/>
    </source>
</evidence>
<dbReference type="EMBL" id="FPAB01000002">
    <property type="protein sequence ID" value="SFS58053.1"/>
    <property type="molecule type" value="Genomic_DNA"/>
</dbReference>
<evidence type="ECO:0000256" key="6">
    <source>
        <dbReference type="ARBA" id="ARBA00022832"/>
    </source>
</evidence>
<comment type="subunit">
    <text evidence="3">Homodimer.</text>
</comment>
<dbReference type="Proteomes" id="UP000198873">
    <property type="component" value="Unassembled WGS sequence"/>
</dbReference>
<dbReference type="STRING" id="1176198.SAMN05444716_102581"/>
<dbReference type="RefSeq" id="WP_019435421.1">
    <property type="nucleotide sequence ID" value="NZ_CP054938.1"/>
</dbReference>
<keyword evidence="7" id="KW-0560">Oxidoreductase</keyword>
<evidence type="ECO:0000256" key="5">
    <source>
        <dbReference type="ARBA" id="ARBA00022723"/>
    </source>
</evidence>
<keyword evidence="10" id="KW-0275">Fatty acid biosynthesis</keyword>
<evidence type="ECO:0000313" key="14">
    <source>
        <dbReference type="Proteomes" id="UP000198873"/>
    </source>
</evidence>
<evidence type="ECO:0000256" key="7">
    <source>
        <dbReference type="ARBA" id="ARBA00023002"/>
    </source>
</evidence>
<comment type="cofactor">
    <cofactor evidence="1">
        <name>Fe(2+)</name>
        <dbReference type="ChEBI" id="CHEBI:29033"/>
    </cofactor>
</comment>
<dbReference type="GO" id="GO:0005829">
    <property type="term" value="C:cytosol"/>
    <property type="evidence" value="ECO:0007669"/>
    <property type="project" value="TreeGrafter"/>
</dbReference>
<feature type="binding site" evidence="11">
    <location>
        <position position="99"/>
    </location>
    <ligand>
        <name>Fe cation</name>
        <dbReference type="ChEBI" id="CHEBI:24875"/>
        <label>1</label>
    </ligand>
</feature>
<evidence type="ECO:0000256" key="3">
    <source>
        <dbReference type="ARBA" id="ARBA00011738"/>
    </source>
</evidence>
<dbReference type="SUPFAM" id="SSF47240">
    <property type="entry name" value="Ferritin-like"/>
    <property type="match status" value="1"/>
</dbReference>
<feature type="binding site" evidence="11">
    <location>
        <position position="102"/>
    </location>
    <ligand>
        <name>Fe cation</name>
        <dbReference type="ChEBI" id="CHEBI:24875"/>
        <label>1</label>
    </ligand>
</feature>
<keyword evidence="12" id="KW-0175">Coiled coil</keyword>
<dbReference type="Pfam" id="PF03405">
    <property type="entry name" value="FA_desaturase_2"/>
    <property type="match status" value="1"/>
</dbReference>
<comment type="similarity">
    <text evidence="2">Belongs to the fatty acid desaturase type 2 family.</text>
</comment>
<dbReference type="GO" id="GO:0045300">
    <property type="term" value="F:stearoyl-[ACP] desaturase activity"/>
    <property type="evidence" value="ECO:0007669"/>
    <property type="project" value="InterPro"/>
</dbReference>
<feature type="binding site" evidence="11">
    <location>
        <position position="151"/>
    </location>
    <ligand>
        <name>Fe cation</name>
        <dbReference type="ChEBI" id="CHEBI:24875"/>
        <label>2</label>
    </ligand>
</feature>
<dbReference type="InterPro" id="IPR005067">
    <property type="entry name" value="Fatty_acid_desaturase-2"/>
</dbReference>
<feature type="binding site" evidence="11">
    <location>
        <position position="68"/>
    </location>
    <ligand>
        <name>Fe cation</name>
        <dbReference type="ChEBI" id="CHEBI:24875"/>
        <label>1</label>
    </ligand>
</feature>
<feature type="binding site" evidence="11">
    <location>
        <position position="181"/>
    </location>
    <ligand>
        <name>Fe cation</name>
        <dbReference type="ChEBI" id="CHEBI:24875"/>
        <label>2</label>
    </ligand>
</feature>
<dbReference type="InterPro" id="IPR009078">
    <property type="entry name" value="Ferritin-like_SF"/>
</dbReference>
<keyword evidence="5 11" id="KW-0479">Metal-binding</keyword>
<feature type="binding site" evidence="11">
    <location>
        <position position="99"/>
    </location>
    <ligand>
        <name>Fe cation</name>
        <dbReference type="ChEBI" id="CHEBI:24875"/>
        <label>2</label>
    </ligand>
</feature>
<evidence type="ECO:0000256" key="8">
    <source>
        <dbReference type="ARBA" id="ARBA00023004"/>
    </source>
</evidence>
<keyword evidence="8 11" id="KW-0408">Iron</keyword>
<dbReference type="Gene3D" id="1.10.620.20">
    <property type="entry name" value="Ribonucleotide Reductase, subunit A"/>
    <property type="match status" value="1"/>
</dbReference>
<evidence type="ECO:0000256" key="2">
    <source>
        <dbReference type="ARBA" id="ARBA00008749"/>
    </source>
</evidence>
<reference evidence="14" key="1">
    <citation type="submission" date="2016-10" db="EMBL/GenBank/DDBJ databases">
        <authorList>
            <person name="Varghese N."/>
            <person name="Submissions S."/>
        </authorList>
    </citation>
    <scope>NUCLEOTIDE SEQUENCE [LARGE SCALE GENOMIC DNA]</scope>
    <source>
        <strain evidence="14">CGMCC 4.7047</strain>
    </source>
</reference>
<dbReference type="CDD" id="cd01050">
    <property type="entry name" value="Acyl_ACP_Desat"/>
    <property type="match status" value="1"/>
</dbReference>
<dbReference type="PANTHER" id="PTHR31155">
    <property type="entry name" value="ACYL- ACYL-CARRIER-PROTEIN DESATURASE-RELATED"/>
    <property type="match status" value="1"/>
</dbReference>
<evidence type="ECO:0000256" key="9">
    <source>
        <dbReference type="ARBA" id="ARBA00023098"/>
    </source>
</evidence>
<keyword evidence="4" id="KW-0444">Lipid biosynthesis</keyword>
<dbReference type="InterPro" id="IPR012348">
    <property type="entry name" value="RNR-like"/>
</dbReference>
<feature type="binding site" evidence="11">
    <location>
        <position position="181"/>
    </location>
    <ligand>
        <name>Fe cation</name>
        <dbReference type="ChEBI" id="CHEBI:24875"/>
        <label>1</label>
    </ligand>
</feature>
<evidence type="ECO:0000256" key="1">
    <source>
        <dbReference type="ARBA" id="ARBA00001954"/>
    </source>
</evidence>
<protein>
    <submittedName>
        <fullName evidence="13">Acyl-[acyl-carrier-protein] desaturase</fullName>
    </submittedName>
</protein>
<keyword evidence="6" id="KW-0276">Fatty acid metabolism</keyword>
<evidence type="ECO:0000256" key="4">
    <source>
        <dbReference type="ARBA" id="ARBA00022516"/>
    </source>
</evidence>
<dbReference type="GO" id="GO:0006633">
    <property type="term" value="P:fatty acid biosynthetic process"/>
    <property type="evidence" value="ECO:0007669"/>
    <property type="project" value="UniProtKB-KW"/>
</dbReference>
<evidence type="ECO:0000256" key="12">
    <source>
        <dbReference type="SAM" id="Coils"/>
    </source>
</evidence>
<keyword evidence="9" id="KW-0443">Lipid metabolism</keyword>
<comment type="cofactor">
    <cofactor evidence="11">
        <name>Fe cation</name>
        <dbReference type="ChEBI" id="CHEBI:24875"/>
    </cofactor>
    <text evidence="11">Binds 2 iron ions per subunit.</text>
</comment>
<keyword evidence="14" id="KW-1185">Reference proteome</keyword>
<accession>A0A1I6R060</accession>
<dbReference type="GO" id="GO:0046872">
    <property type="term" value="F:metal ion binding"/>
    <property type="evidence" value="ECO:0007669"/>
    <property type="project" value="UniProtKB-KW"/>
</dbReference>
<feature type="coiled-coil region" evidence="12">
    <location>
        <begin position="259"/>
        <end position="290"/>
    </location>
</feature>
<dbReference type="AlphaFoldDB" id="A0A1I6R060"/>
<evidence type="ECO:0000256" key="10">
    <source>
        <dbReference type="ARBA" id="ARBA00023160"/>
    </source>
</evidence>
<gene>
    <name evidence="13" type="ORF">SAMN05444716_102581</name>
</gene>
<evidence type="ECO:0000256" key="11">
    <source>
        <dbReference type="PIRSR" id="PIRSR000346-1"/>
    </source>
</evidence>
<dbReference type="PANTHER" id="PTHR31155:SF9">
    <property type="entry name" value="STEAROYL-[ACYL-CARRIER-PROTEIN] 9-DESATURASE 7, CHLOROPLASTIC"/>
    <property type="match status" value="1"/>
</dbReference>
<name>A0A1I6R060_9ACTN</name>
<feature type="binding site" evidence="11">
    <location>
        <position position="184"/>
    </location>
    <ligand>
        <name>Fe cation</name>
        <dbReference type="ChEBI" id="CHEBI:24875"/>
        <label>2</label>
    </ligand>
</feature>